<proteinExistence type="predicted"/>
<keyword evidence="4" id="KW-1185">Reference proteome</keyword>
<dbReference type="SUPFAM" id="SSF110849">
    <property type="entry name" value="ParB/Sulfiredoxin"/>
    <property type="match status" value="1"/>
</dbReference>
<comment type="caution">
    <text evidence="3">The sequence shown here is derived from an EMBL/GenBank/DDBJ whole genome shotgun (WGS) entry which is preliminary data.</text>
</comment>
<dbReference type="Pfam" id="PF02195">
    <property type="entry name" value="ParB_N"/>
    <property type="match status" value="1"/>
</dbReference>
<dbReference type="EMBL" id="JBHSQJ010000207">
    <property type="protein sequence ID" value="MFC5911685.1"/>
    <property type="molecule type" value="Genomic_DNA"/>
</dbReference>
<dbReference type="Proteomes" id="UP001596174">
    <property type="component" value="Unassembled WGS sequence"/>
</dbReference>
<evidence type="ECO:0000256" key="1">
    <source>
        <dbReference type="SAM" id="MobiDB-lite"/>
    </source>
</evidence>
<organism evidence="3 4">
    <name type="scientific">Streptacidiphilus monticola</name>
    <dbReference type="NCBI Taxonomy" id="2161674"/>
    <lineage>
        <taxon>Bacteria</taxon>
        <taxon>Bacillati</taxon>
        <taxon>Actinomycetota</taxon>
        <taxon>Actinomycetes</taxon>
        <taxon>Kitasatosporales</taxon>
        <taxon>Streptomycetaceae</taxon>
        <taxon>Streptacidiphilus</taxon>
    </lineage>
</organism>
<feature type="region of interest" description="Disordered" evidence="1">
    <location>
        <begin position="1"/>
        <end position="37"/>
    </location>
</feature>
<sequence length="201" mass="21416">MASTKTRTKADADTTPAPVTAAPEEPTTATASEETRASGIGRLVDLHPNQLVRDPANVRKKNVQPTADLLASVAELGVQIPIGVRLLPDGTYGVFMGQRRMLAAQAAAKAAQEKDEPVRLVPAIVHEIKDSDDVEAVLLSLIENEHRAAMTETDKVEAVAQLSLLTDGNATRRRRAARALGLSADEVAAATRAKELKQETL</sequence>
<gene>
    <name evidence="3" type="ORF">ACFP3V_31335</name>
</gene>
<evidence type="ECO:0000313" key="4">
    <source>
        <dbReference type="Proteomes" id="UP001596174"/>
    </source>
</evidence>
<feature type="compositionally biased region" description="Low complexity" evidence="1">
    <location>
        <begin position="13"/>
        <end position="32"/>
    </location>
</feature>
<dbReference type="Gene3D" id="3.90.1530.30">
    <property type="match status" value="1"/>
</dbReference>
<dbReference type="RefSeq" id="WP_380591089.1">
    <property type="nucleotide sequence ID" value="NZ_JBHSQJ010000207.1"/>
</dbReference>
<feature type="non-terminal residue" evidence="3">
    <location>
        <position position="201"/>
    </location>
</feature>
<dbReference type="SMART" id="SM00470">
    <property type="entry name" value="ParB"/>
    <property type="match status" value="1"/>
</dbReference>
<feature type="domain" description="ParB-like N-terminal" evidence="2">
    <location>
        <begin position="44"/>
        <end position="145"/>
    </location>
</feature>
<evidence type="ECO:0000313" key="3">
    <source>
        <dbReference type="EMBL" id="MFC5911685.1"/>
    </source>
</evidence>
<accession>A0ABW1GA88</accession>
<dbReference type="PANTHER" id="PTHR33375:SF1">
    <property type="entry name" value="CHROMOSOME-PARTITIONING PROTEIN PARB-RELATED"/>
    <property type="match status" value="1"/>
</dbReference>
<reference evidence="4" key="1">
    <citation type="journal article" date="2019" name="Int. J. Syst. Evol. Microbiol.">
        <title>The Global Catalogue of Microorganisms (GCM) 10K type strain sequencing project: providing services to taxonomists for standard genome sequencing and annotation.</title>
        <authorList>
            <consortium name="The Broad Institute Genomics Platform"/>
            <consortium name="The Broad Institute Genome Sequencing Center for Infectious Disease"/>
            <person name="Wu L."/>
            <person name="Ma J."/>
        </authorList>
    </citation>
    <scope>NUCLEOTIDE SEQUENCE [LARGE SCALE GENOMIC DNA]</scope>
    <source>
        <strain evidence="4">JCM 4816</strain>
    </source>
</reference>
<protein>
    <submittedName>
        <fullName evidence="3">ParB/RepB/Spo0J family partition protein</fullName>
    </submittedName>
</protein>
<evidence type="ECO:0000259" key="2">
    <source>
        <dbReference type="SMART" id="SM00470"/>
    </source>
</evidence>
<dbReference type="PANTHER" id="PTHR33375">
    <property type="entry name" value="CHROMOSOME-PARTITIONING PROTEIN PARB-RELATED"/>
    <property type="match status" value="1"/>
</dbReference>
<dbReference type="InterPro" id="IPR003115">
    <property type="entry name" value="ParB_N"/>
</dbReference>
<name>A0ABW1GA88_9ACTN</name>
<dbReference type="InterPro" id="IPR036086">
    <property type="entry name" value="ParB/Sulfiredoxin_sf"/>
</dbReference>
<dbReference type="InterPro" id="IPR050336">
    <property type="entry name" value="Chromosome_partition/occlusion"/>
</dbReference>